<dbReference type="EMBL" id="PEUE01000061">
    <property type="protein sequence ID" value="PIV38363.1"/>
    <property type="molecule type" value="Genomic_DNA"/>
</dbReference>
<dbReference type="GO" id="GO:0006281">
    <property type="term" value="P:DNA repair"/>
    <property type="evidence" value="ECO:0007669"/>
    <property type="project" value="UniProtKB-KW"/>
</dbReference>
<dbReference type="Proteomes" id="UP000229247">
    <property type="component" value="Unassembled WGS sequence"/>
</dbReference>
<evidence type="ECO:0000256" key="1">
    <source>
        <dbReference type="ARBA" id="ARBA00001286"/>
    </source>
</evidence>
<dbReference type="GO" id="GO:0003908">
    <property type="term" value="F:methylated-DNA-[protein]-cysteine S-methyltransferase activity"/>
    <property type="evidence" value="ECO:0007669"/>
    <property type="project" value="UniProtKB-EC"/>
</dbReference>
<feature type="domain" description="Methylated-DNA-[protein]-cysteine S-methyltransferase DNA binding" evidence="7">
    <location>
        <begin position="3"/>
        <end position="82"/>
    </location>
</feature>
<evidence type="ECO:0000259" key="7">
    <source>
        <dbReference type="Pfam" id="PF01035"/>
    </source>
</evidence>
<evidence type="ECO:0000256" key="6">
    <source>
        <dbReference type="ARBA" id="ARBA00049348"/>
    </source>
</evidence>
<dbReference type="GO" id="GO:0032259">
    <property type="term" value="P:methylation"/>
    <property type="evidence" value="ECO:0007669"/>
    <property type="project" value="UniProtKB-KW"/>
</dbReference>
<name>A0A2M7D5T0_9BACT</name>
<keyword evidence="2 8" id="KW-0489">Methyltransferase</keyword>
<dbReference type="InterPro" id="IPR001497">
    <property type="entry name" value="MethylDNA_cys_MeTrfase_AS"/>
</dbReference>
<proteinExistence type="predicted"/>
<organism evidence="8 9">
    <name type="scientific">Candidatus Portnoybacteria bacterium CG02_land_8_20_14_3_00_45_8</name>
    <dbReference type="NCBI Taxonomy" id="1974807"/>
    <lineage>
        <taxon>Bacteria</taxon>
        <taxon>Candidatus Portnoyibacteriota</taxon>
    </lineage>
</organism>
<evidence type="ECO:0000313" key="8">
    <source>
        <dbReference type="EMBL" id="PIV38363.1"/>
    </source>
</evidence>
<dbReference type="InterPro" id="IPR036217">
    <property type="entry name" value="MethylDNA_cys_MeTrfase_DNAb"/>
</dbReference>
<comment type="caution">
    <text evidence="8">The sequence shown here is derived from an EMBL/GenBank/DDBJ whole genome shotgun (WGS) entry which is preliminary data.</text>
</comment>
<comment type="catalytic activity">
    <reaction evidence="6">
        <text>a 6-O-methyl-2'-deoxyguanosine in DNA + L-cysteinyl-[protein] = S-methyl-L-cysteinyl-[protein] + a 2'-deoxyguanosine in DNA</text>
        <dbReference type="Rhea" id="RHEA:24000"/>
        <dbReference type="Rhea" id="RHEA-COMP:10131"/>
        <dbReference type="Rhea" id="RHEA-COMP:10132"/>
        <dbReference type="Rhea" id="RHEA-COMP:11367"/>
        <dbReference type="Rhea" id="RHEA-COMP:11368"/>
        <dbReference type="ChEBI" id="CHEBI:29950"/>
        <dbReference type="ChEBI" id="CHEBI:82612"/>
        <dbReference type="ChEBI" id="CHEBI:85445"/>
        <dbReference type="ChEBI" id="CHEBI:85448"/>
        <dbReference type="EC" id="2.1.1.63"/>
    </reaction>
</comment>
<protein>
    <submittedName>
        <fullName evidence="8">6-O-methylguanine DNA methyltransferase</fullName>
    </submittedName>
</protein>
<dbReference type="Gene3D" id="1.10.10.10">
    <property type="entry name" value="Winged helix-like DNA-binding domain superfamily/Winged helix DNA-binding domain"/>
    <property type="match status" value="1"/>
</dbReference>
<keyword evidence="5" id="KW-0234">DNA repair</keyword>
<evidence type="ECO:0000256" key="3">
    <source>
        <dbReference type="ARBA" id="ARBA00022679"/>
    </source>
</evidence>
<dbReference type="AlphaFoldDB" id="A0A2M7D5T0"/>
<reference evidence="9" key="1">
    <citation type="submission" date="2017-09" db="EMBL/GenBank/DDBJ databases">
        <title>Depth-based differentiation of microbial function through sediment-hosted aquifers and enrichment of novel symbionts in the deep terrestrial subsurface.</title>
        <authorList>
            <person name="Probst A.J."/>
            <person name="Ladd B."/>
            <person name="Jarett J.K."/>
            <person name="Geller-Mcgrath D.E."/>
            <person name="Sieber C.M.K."/>
            <person name="Emerson J.B."/>
            <person name="Anantharaman K."/>
            <person name="Thomas B.C."/>
            <person name="Malmstrom R."/>
            <person name="Stieglmeier M."/>
            <person name="Klingl A."/>
            <person name="Woyke T."/>
            <person name="Ryan C.M."/>
            <person name="Banfield J.F."/>
        </authorList>
    </citation>
    <scope>NUCLEOTIDE SEQUENCE [LARGE SCALE GENOMIC DNA]</scope>
</reference>
<evidence type="ECO:0000256" key="2">
    <source>
        <dbReference type="ARBA" id="ARBA00022603"/>
    </source>
</evidence>
<dbReference type="InterPro" id="IPR014048">
    <property type="entry name" value="MethylDNA_cys_MeTrfase_DNA-bd"/>
</dbReference>
<dbReference type="NCBIfam" id="TIGR00589">
    <property type="entry name" value="ogt"/>
    <property type="match status" value="1"/>
</dbReference>
<evidence type="ECO:0000313" key="9">
    <source>
        <dbReference type="Proteomes" id="UP000229247"/>
    </source>
</evidence>
<dbReference type="PROSITE" id="PS00374">
    <property type="entry name" value="MGMT"/>
    <property type="match status" value="1"/>
</dbReference>
<gene>
    <name evidence="8" type="ORF">COS30_02545</name>
</gene>
<dbReference type="InterPro" id="IPR036388">
    <property type="entry name" value="WH-like_DNA-bd_sf"/>
</dbReference>
<accession>A0A2M7D5T0</accession>
<dbReference type="CDD" id="cd06445">
    <property type="entry name" value="ATase"/>
    <property type="match status" value="1"/>
</dbReference>
<dbReference type="PANTHER" id="PTHR10815">
    <property type="entry name" value="METHYLATED-DNA--PROTEIN-CYSTEINE METHYLTRANSFERASE"/>
    <property type="match status" value="1"/>
</dbReference>
<keyword evidence="3 8" id="KW-0808">Transferase</keyword>
<evidence type="ECO:0000256" key="5">
    <source>
        <dbReference type="ARBA" id="ARBA00023204"/>
    </source>
</evidence>
<keyword evidence="4" id="KW-0227">DNA damage</keyword>
<evidence type="ECO:0000256" key="4">
    <source>
        <dbReference type="ARBA" id="ARBA00022763"/>
    </source>
</evidence>
<comment type="catalytic activity">
    <reaction evidence="1">
        <text>a 4-O-methyl-thymidine in DNA + L-cysteinyl-[protein] = a thymidine in DNA + S-methyl-L-cysteinyl-[protein]</text>
        <dbReference type="Rhea" id="RHEA:53428"/>
        <dbReference type="Rhea" id="RHEA-COMP:10131"/>
        <dbReference type="Rhea" id="RHEA-COMP:10132"/>
        <dbReference type="Rhea" id="RHEA-COMP:13555"/>
        <dbReference type="Rhea" id="RHEA-COMP:13556"/>
        <dbReference type="ChEBI" id="CHEBI:29950"/>
        <dbReference type="ChEBI" id="CHEBI:82612"/>
        <dbReference type="ChEBI" id="CHEBI:137386"/>
        <dbReference type="ChEBI" id="CHEBI:137387"/>
        <dbReference type="EC" id="2.1.1.63"/>
    </reaction>
</comment>
<dbReference type="PANTHER" id="PTHR10815:SF13">
    <property type="entry name" value="METHYLATED-DNA--PROTEIN-CYSTEINE METHYLTRANSFERASE"/>
    <property type="match status" value="1"/>
</dbReference>
<dbReference type="Pfam" id="PF01035">
    <property type="entry name" value="DNA_binding_1"/>
    <property type="match status" value="1"/>
</dbReference>
<dbReference type="SUPFAM" id="SSF46767">
    <property type="entry name" value="Methylated DNA-protein cysteine methyltransferase, C-terminal domain"/>
    <property type="match status" value="1"/>
</dbReference>
<sequence length="91" mass="10276">MDSFQNRVFAIVKKIPRGRVLTYQQVAAKLDNKNLARAVGNALNKNRDSKVPCHRVVRSDGRVGRFNRGAKQKELLLAKEGVKIKNSEIVF</sequence>